<protein>
    <submittedName>
        <fullName evidence="2">Uncharacterized protein</fullName>
    </submittedName>
</protein>
<accession>A0A9P5PD10</accession>
<dbReference type="OrthoDB" id="2634326at2759"/>
<organism evidence="2 3">
    <name type="scientific">Rhodocollybia butyracea</name>
    <dbReference type="NCBI Taxonomy" id="206335"/>
    <lineage>
        <taxon>Eukaryota</taxon>
        <taxon>Fungi</taxon>
        <taxon>Dikarya</taxon>
        <taxon>Basidiomycota</taxon>
        <taxon>Agaricomycotina</taxon>
        <taxon>Agaricomycetes</taxon>
        <taxon>Agaricomycetidae</taxon>
        <taxon>Agaricales</taxon>
        <taxon>Marasmiineae</taxon>
        <taxon>Omphalotaceae</taxon>
        <taxon>Rhodocollybia</taxon>
    </lineage>
</organism>
<name>A0A9P5PD10_9AGAR</name>
<dbReference type="AlphaFoldDB" id="A0A9P5PD10"/>
<evidence type="ECO:0000313" key="3">
    <source>
        <dbReference type="Proteomes" id="UP000772434"/>
    </source>
</evidence>
<keyword evidence="1" id="KW-0732">Signal</keyword>
<feature type="chain" id="PRO_5040462655" evidence="1">
    <location>
        <begin position="25"/>
        <end position="285"/>
    </location>
</feature>
<keyword evidence="3" id="KW-1185">Reference proteome</keyword>
<reference evidence="2" key="1">
    <citation type="submission" date="2020-11" db="EMBL/GenBank/DDBJ databases">
        <authorList>
            <consortium name="DOE Joint Genome Institute"/>
            <person name="Ahrendt S."/>
            <person name="Riley R."/>
            <person name="Andreopoulos W."/>
            <person name="Labutti K."/>
            <person name="Pangilinan J."/>
            <person name="Ruiz-Duenas F.J."/>
            <person name="Barrasa J.M."/>
            <person name="Sanchez-Garcia M."/>
            <person name="Camarero S."/>
            <person name="Miyauchi S."/>
            <person name="Serrano A."/>
            <person name="Linde D."/>
            <person name="Babiker R."/>
            <person name="Drula E."/>
            <person name="Ayuso-Fernandez I."/>
            <person name="Pacheco R."/>
            <person name="Padilla G."/>
            <person name="Ferreira P."/>
            <person name="Barriuso J."/>
            <person name="Kellner H."/>
            <person name="Castanera R."/>
            <person name="Alfaro M."/>
            <person name="Ramirez L."/>
            <person name="Pisabarro A.G."/>
            <person name="Kuo A."/>
            <person name="Tritt A."/>
            <person name="Lipzen A."/>
            <person name="He G."/>
            <person name="Yan M."/>
            <person name="Ng V."/>
            <person name="Cullen D."/>
            <person name="Martin F."/>
            <person name="Rosso M.-N."/>
            <person name="Henrissat B."/>
            <person name="Hibbett D."/>
            <person name="Martinez A.T."/>
            <person name="Grigoriev I.V."/>
        </authorList>
    </citation>
    <scope>NUCLEOTIDE SEQUENCE</scope>
    <source>
        <strain evidence="2">AH 40177</strain>
    </source>
</reference>
<dbReference type="Proteomes" id="UP000772434">
    <property type="component" value="Unassembled WGS sequence"/>
</dbReference>
<feature type="signal peptide" evidence="1">
    <location>
        <begin position="1"/>
        <end position="24"/>
    </location>
</feature>
<sequence length="285" mass="32579">MSAEAGAAFHWASFLLMWLRVFLCSCGVSISPIRKWFTNKDWKAMFETADGFNVASSARCASMLVELRKLIKDSCSMGIELNELTEAGTVDDQIVQEVMWELYESNFRLELIQLDRYMVSEPVEDGDEVELALPFVKAMFKLLKGWLGPKPLALQKLFSCKDDQSAVWAVEEVMANYYACIFLKMFHRPAFSERFKYWIIIDIHVSFSFPLLTMMSEDSYLCEEAVKVIRCKAHALNIQLHSPMNEAISFWGLCLDEPGSRTVQGLLAQMALDYLLNSGLELRSR</sequence>
<comment type="caution">
    <text evidence="2">The sequence shown here is derived from an EMBL/GenBank/DDBJ whole genome shotgun (WGS) entry which is preliminary data.</text>
</comment>
<gene>
    <name evidence="2" type="ORF">BDP27DRAFT_1369952</name>
</gene>
<dbReference type="EMBL" id="JADNRY010000214">
    <property type="protein sequence ID" value="KAF9061104.1"/>
    <property type="molecule type" value="Genomic_DNA"/>
</dbReference>
<proteinExistence type="predicted"/>
<evidence type="ECO:0000256" key="1">
    <source>
        <dbReference type="SAM" id="SignalP"/>
    </source>
</evidence>
<evidence type="ECO:0000313" key="2">
    <source>
        <dbReference type="EMBL" id="KAF9061104.1"/>
    </source>
</evidence>